<dbReference type="GO" id="GO:0016035">
    <property type="term" value="C:zeta DNA polymerase complex"/>
    <property type="evidence" value="ECO:0007669"/>
    <property type="project" value="TreeGrafter"/>
</dbReference>
<evidence type="ECO:0000313" key="3">
    <source>
        <dbReference type="EMBL" id="AMD22841.1"/>
    </source>
</evidence>
<reference evidence="3 4" key="1">
    <citation type="submission" date="2016-01" db="EMBL/GenBank/DDBJ databases">
        <title>Genome sequence of the yeast Holleya sinecauda.</title>
        <authorList>
            <person name="Dietrich F.S."/>
        </authorList>
    </citation>
    <scope>NUCLEOTIDE SEQUENCE [LARGE SCALE GENOMIC DNA]</scope>
    <source>
        <strain evidence="3 4">ATCC 58844</strain>
    </source>
</reference>
<dbReference type="InterPro" id="IPR045091">
    <property type="entry name" value="Mad2-like"/>
</dbReference>
<feature type="domain" description="HORMA" evidence="2">
    <location>
        <begin position="3"/>
        <end position="209"/>
    </location>
</feature>
<dbReference type="GeneID" id="28726206"/>
<dbReference type="SUPFAM" id="SSF56019">
    <property type="entry name" value="The spindle assembly checkpoint protein mad2"/>
    <property type="match status" value="1"/>
</dbReference>
<keyword evidence="4" id="KW-1185">Reference proteome</keyword>
<evidence type="ECO:0000256" key="1">
    <source>
        <dbReference type="ARBA" id="ARBA00010348"/>
    </source>
</evidence>
<dbReference type="InterPro" id="IPR003511">
    <property type="entry name" value="HORMA_dom"/>
</dbReference>
<accession>A0A0X8HW72</accession>
<evidence type="ECO:0000259" key="2">
    <source>
        <dbReference type="PROSITE" id="PS50815"/>
    </source>
</evidence>
<dbReference type="Gene3D" id="3.30.900.10">
    <property type="entry name" value="HORMA domain"/>
    <property type="match status" value="1"/>
</dbReference>
<dbReference type="InterPro" id="IPR036570">
    <property type="entry name" value="HORMA_dom_sf"/>
</dbReference>
<dbReference type="RefSeq" id="XP_017989837.1">
    <property type="nucleotide sequence ID" value="XM_018134348.1"/>
</dbReference>
<dbReference type="PANTHER" id="PTHR11842">
    <property type="entry name" value="MITOTIC SPINDLE ASSEMBLY CHECKPOINT PROTEIN MAD2"/>
    <property type="match status" value="1"/>
</dbReference>
<sequence>MNEDIERWLRIYLKCFINAILYYRNVYPKESFAWTTYQAFNLPRHMPINRYPELQDYIDELILDVLSKLQHVRCFNLNIIRNKETEVDQPSSIQVWERYVLDFSDWVHGANEETTANEIEGQVFDELRAALNDLLRRIETLPSVRPGSVTFEACIDAIDLTLGRTMTAVNTKEEKVSLDRSVNWVICHNDEFTRNQNLRFAIDPPEVQFMPLIGCEVGPIIIGQYFERILLPKSTTDTIYEESSE</sequence>
<organism evidence="3 4">
    <name type="scientific">Eremothecium sinecaudum</name>
    <dbReference type="NCBI Taxonomy" id="45286"/>
    <lineage>
        <taxon>Eukaryota</taxon>
        <taxon>Fungi</taxon>
        <taxon>Dikarya</taxon>
        <taxon>Ascomycota</taxon>
        <taxon>Saccharomycotina</taxon>
        <taxon>Saccharomycetes</taxon>
        <taxon>Saccharomycetales</taxon>
        <taxon>Saccharomycetaceae</taxon>
        <taxon>Eremothecium</taxon>
    </lineage>
</organism>
<gene>
    <name evidence="3" type="ORF">AW171_hschr84900</name>
</gene>
<dbReference type="Pfam" id="PF02301">
    <property type="entry name" value="HORMA"/>
    <property type="match status" value="1"/>
</dbReference>
<dbReference type="OrthoDB" id="21254at2759"/>
<dbReference type="PANTHER" id="PTHR11842:SF10">
    <property type="entry name" value="MITOTIC SPINDLE ASSEMBLY CHECKPOINT PROTEIN MAD2B"/>
    <property type="match status" value="1"/>
</dbReference>
<dbReference type="EMBL" id="CP014248">
    <property type="protein sequence ID" value="AMD22841.1"/>
    <property type="molecule type" value="Genomic_DNA"/>
</dbReference>
<evidence type="ECO:0000313" key="4">
    <source>
        <dbReference type="Proteomes" id="UP000243052"/>
    </source>
</evidence>
<name>A0A0X8HW72_9SACH</name>
<protein>
    <submittedName>
        <fullName evidence="3">HHR072Wp</fullName>
    </submittedName>
</protein>
<proteinExistence type="inferred from homology"/>
<dbReference type="AlphaFoldDB" id="A0A0X8HW72"/>
<dbReference type="Proteomes" id="UP000243052">
    <property type="component" value="Chromosome viii"/>
</dbReference>
<comment type="similarity">
    <text evidence="1">Belongs to the MAD2 family.</text>
</comment>
<dbReference type="PROSITE" id="PS50815">
    <property type="entry name" value="HORMA"/>
    <property type="match status" value="1"/>
</dbReference>
<dbReference type="STRING" id="45286.A0A0X8HW72"/>